<keyword evidence="3 5" id="KW-0472">Membrane</keyword>
<dbReference type="InterPro" id="IPR011399">
    <property type="entry name" value="NosR"/>
</dbReference>
<evidence type="ECO:0000256" key="4">
    <source>
        <dbReference type="SAM" id="MobiDB-lite"/>
    </source>
</evidence>
<organism evidence="8 9">
    <name type="scientific">Marinobacter excellens LAMA 842</name>
    <dbReference type="NCBI Taxonomy" id="1306954"/>
    <lineage>
        <taxon>Bacteria</taxon>
        <taxon>Pseudomonadati</taxon>
        <taxon>Pseudomonadota</taxon>
        <taxon>Gammaproteobacteria</taxon>
        <taxon>Pseudomonadales</taxon>
        <taxon>Marinobacteraceae</taxon>
        <taxon>Marinobacter</taxon>
    </lineage>
</organism>
<keyword evidence="6" id="KW-0732">Signal</keyword>
<keyword evidence="9" id="KW-1185">Reference proteome</keyword>
<evidence type="ECO:0000256" key="5">
    <source>
        <dbReference type="SAM" id="Phobius"/>
    </source>
</evidence>
<dbReference type="AlphaFoldDB" id="A0A137S8F2"/>
<sequence>MFNGLGLVFLALMALASSANATSLSEYEPVAGRQVIQVAIPSVTRYEPREDNRAIQQLYAGDELVGYAYQTLDFVQTPAYSGKPLNAMVVLDTEGEIKGARVIHHDEPILLIGIPEAKMHEFTDQYAGLKADQRVTVGGKSSERRVAVDGLSGATVTVMVINEVIMRTAHRVGGELGLVEGVGVGKRPPKAEVIKDSFRQRSWTELTGDGSIRRMLLTRGQVDDAFAGGPAEGFETAAPDQRDEPLIDLYAAYLDAPSIGRNLLGDRQYEWLMSELKDGEHAIAVLANGSYSFRGSGYVRGGIFDRLQVRQFGDTFNFRDLDYYRLSDVYLGDMPRLPEMAIFIIRQKYNFDPGEPWSLELTVKRQTGPLDSEFAVFPLEYQLPDKYYTRAEPELTQEEWLEEQPMWVQVWYQKQFQIIVVGLGIGVLLFILFFQDWLVQKPRMMRWIRHAFLTYTLFFIGWYALGQLSIVNVLTFVNSLISGFRWETFLIDPMLFILWSVVAGIVLLWGRAVYCGWLCPFGALQELTNEIARKLKVPQYTVPFAVHERLWAIKYIILLVLFGVSLDSLATAERMAEVEPFKTAITLKFDRTWPFVAYAVLLLVVNLFTRKVFCRYLCPLGAALALPSKLRVFDWLKRRKECGNPCRLCDHECEVQAIHPDGHINYMECHYCLDCQMTYFDDHKCPPLIVKRRGKRRGHNAPGHPEEIPVVQVN</sequence>
<dbReference type="PANTHER" id="PTHR30224:SF4">
    <property type="entry name" value="ELECTRON TRANSPORT PROTEIN YCCM-RELATED"/>
    <property type="match status" value="1"/>
</dbReference>
<dbReference type="InterPro" id="IPR007329">
    <property type="entry name" value="FMN-bd"/>
</dbReference>
<gene>
    <name evidence="8" type="ORF">J122_2575</name>
</gene>
<dbReference type="InterPro" id="IPR052378">
    <property type="entry name" value="NosR_regulator"/>
</dbReference>
<dbReference type="Proteomes" id="UP000070282">
    <property type="component" value="Unassembled WGS sequence"/>
</dbReference>
<dbReference type="NCBIfam" id="NF046105">
    <property type="entry name" value="TransRegNosR"/>
    <property type="match status" value="1"/>
</dbReference>
<dbReference type="EMBL" id="LOCO01000014">
    <property type="protein sequence ID" value="KXO08724.1"/>
    <property type="molecule type" value="Genomic_DNA"/>
</dbReference>
<feature type="chain" id="PRO_5007480338" evidence="6">
    <location>
        <begin position="22"/>
        <end position="714"/>
    </location>
</feature>
<evidence type="ECO:0000313" key="8">
    <source>
        <dbReference type="EMBL" id="KXO08724.1"/>
    </source>
</evidence>
<reference evidence="9" key="1">
    <citation type="submission" date="2015-12" db="EMBL/GenBank/DDBJ databases">
        <authorList>
            <person name="Lima A."/>
            <person name="Farahani Zayas N."/>
            <person name="Castro Da Silva M.A."/>
            <person name="Cabral A."/>
            <person name="Pessatti M.L."/>
        </authorList>
    </citation>
    <scope>NUCLEOTIDE SEQUENCE [LARGE SCALE GENOMIC DNA]</scope>
    <source>
        <strain evidence="9">LAMA 842</strain>
    </source>
</reference>
<comment type="subcellular location">
    <subcellularLocation>
        <location evidence="1">Cell membrane</location>
    </subcellularLocation>
</comment>
<accession>A0A137S8F2</accession>
<proteinExistence type="predicted"/>
<evidence type="ECO:0000313" key="9">
    <source>
        <dbReference type="Proteomes" id="UP000070282"/>
    </source>
</evidence>
<dbReference type="GO" id="GO:0005886">
    <property type="term" value="C:plasma membrane"/>
    <property type="evidence" value="ECO:0007669"/>
    <property type="project" value="UniProtKB-SubCell"/>
</dbReference>
<dbReference type="GO" id="GO:0045893">
    <property type="term" value="P:positive regulation of DNA-templated transcription"/>
    <property type="evidence" value="ECO:0007669"/>
    <property type="project" value="InterPro"/>
</dbReference>
<feature type="transmembrane region" description="Helical" evidence="5">
    <location>
        <begin position="489"/>
        <end position="509"/>
    </location>
</feature>
<dbReference type="Pfam" id="PF04205">
    <property type="entry name" value="FMN_bind"/>
    <property type="match status" value="1"/>
</dbReference>
<feature type="signal peptide" evidence="6">
    <location>
        <begin position="1"/>
        <end position="21"/>
    </location>
</feature>
<keyword evidence="5" id="KW-0812">Transmembrane</keyword>
<feature type="transmembrane region" description="Helical" evidence="5">
    <location>
        <begin position="592"/>
        <end position="609"/>
    </location>
</feature>
<keyword evidence="2" id="KW-1003">Cell membrane</keyword>
<dbReference type="PATRIC" id="fig|1306954.6.peg.863"/>
<dbReference type="GO" id="GO:0010181">
    <property type="term" value="F:FMN binding"/>
    <property type="evidence" value="ECO:0007669"/>
    <property type="project" value="InterPro"/>
</dbReference>
<dbReference type="PIRSF" id="PIRSF036354">
    <property type="entry name" value="NosR"/>
    <property type="match status" value="1"/>
</dbReference>
<evidence type="ECO:0000256" key="6">
    <source>
        <dbReference type="SAM" id="SignalP"/>
    </source>
</evidence>
<feature type="transmembrane region" description="Helical" evidence="5">
    <location>
        <begin position="416"/>
        <end position="439"/>
    </location>
</feature>
<dbReference type="Pfam" id="PF12801">
    <property type="entry name" value="Fer4_5"/>
    <property type="match status" value="2"/>
</dbReference>
<dbReference type="GO" id="GO:0003677">
    <property type="term" value="F:DNA binding"/>
    <property type="evidence" value="ECO:0007669"/>
    <property type="project" value="InterPro"/>
</dbReference>
<feature type="region of interest" description="Disordered" evidence="4">
    <location>
        <begin position="694"/>
        <end position="714"/>
    </location>
</feature>
<evidence type="ECO:0000256" key="2">
    <source>
        <dbReference type="ARBA" id="ARBA00022475"/>
    </source>
</evidence>
<keyword evidence="5" id="KW-1133">Transmembrane helix</keyword>
<feature type="transmembrane region" description="Helical" evidence="5">
    <location>
        <begin position="451"/>
        <end position="477"/>
    </location>
</feature>
<dbReference type="SUPFAM" id="SSF54862">
    <property type="entry name" value="4Fe-4S ferredoxins"/>
    <property type="match status" value="1"/>
</dbReference>
<evidence type="ECO:0000259" key="7">
    <source>
        <dbReference type="SMART" id="SM00900"/>
    </source>
</evidence>
<feature type="transmembrane region" description="Helical" evidence="5">
    <location>
        <begin position="552"/>
        <end position="572"/>
    </location>
</feature>
<dbReference type="SMART" id="SM00900">
    <property type="entry name" value="FMN_bind"/>
    <property type="match status" value="1"/>
</dbReference>
<dbReference type="PANTHER" id="PTHR30224">
    <property type="entry name" value="ELECTRON TRANSPORT PROTEIN"/>
    <property type="match status" value="1"/>
</dbReference>
<comment type="caution">
    <text evidence="8">The sequence shown here is derived from an EMBL/GenBank/DDBJ whole genome shotgun (WGS) entry which is preliminary data.</text>
</comment>
<dbReference type="InterPro" id="IPR017896">
    <property type="entry name" value="4Fe4S_Fe-S-bd"/>
</dbReference>
<name>A0A137S8F2_9GAMM</name>
<evidence type="ECO:0000256" key="1">
    <source>
        <dbReference type="ARBA" id="ARBA00004236"/>
    </source>
</evidence>
<protein>
    <submittedName>
        <fullName evidence="8">Nitrous oxide reductase maturation protein NosR</fullName>
    </submittedName>
</protein>
<evidence type="ECO:0000256" key="3">
    <source>
        <dbReference type="ARBA" id="ARBA00023136"/>
    </source>
</evidence>
<feature type="domain" description="FMN-binding" evidence="7">
    <location>
        <begin position="79"/>
        <end position="172"/>
    </location>
</feature>